<evidence type="ECO:0000313" key="1">
    <source>
        <dbReference type="EMBL" id="KAK7282862.1"/>
    </source>
</evidence>
<proteinExistence type="predicted"/>
<organism evidence="1 2">
    <name type="scientific">Crotalaria pallida</name>
    <name type="common">Smooth rattlebox</name>
    <name type="synonym">Crotalaria striata</name>
    <dbReference type="NCBI Taxonomy" id="3830"/>
    <lineage>
        <taxon>Eukaryota</taxon>
        <taxon>Viridiplantae</taxon>
        <taxon>Streptophyta</taxon>
        <taxon>Embryophyta</taxon>
        <taxon>Tracheophyta</taxon>
        <taxon>Spermatophyta</taxon>
        <taxon>Magnoliopsida</taxon>
        <taxon>eudicotyledons</taxon>
        <taxon>Gunneridae</taxon>
        <taxon>Pentapetalae</taxon>
        <taxon>rosids</taxon>
        <taxon>fabids</taxon>
        <taxon>Fabales</taxon>
        <taxon>Fabaceae</taxon>
        <taxon>Papilionoideae</taxon>
        <taxon>50 kb inversion clade</taxon>
        <taxon>genistoids sensu lato</taxon>
        <taxon>core genistoids</taxon>
        <taxon>Crotalarieae</taxon>
        <taxon>Crotalaria</taxon>
    </lineage>
</organism>
<accession>A0AAN9IMN6</accession>
<gene>
    <name evidence="1" type="ORF">RIF29_11952</name>
</gene>
<sequence>MPRYLNSSNFGSCAGDRIKNLRKRLAINQLKEDKLQLLKYDLTLAILEAFNKFHFDGLDCFLQDIHF</sequence>
<keyword evidence="2" id="KW-1185">Reference proteome</keyword>
<comment type="caution">
    <text evidence="1">The sequence shown here is derived from an EMBL/GenBank/DDBJ whole genome shotgun (WGS) entry which is preliminary data.</text>
</comment>
<dbReference type="Proteomes" id="UP001372338">
    <property type="component" value="Unassembled WGS sequence"/>
</dbReference>
<protein>
    <submittedName>
        <fullName evidence="1">Uncharacterized protein</fullName>
    </submittedName>
</protein>
<dbReference type="EMBL" id="JAYWIO010000002">
    <property type="protein sequence ID" value="KAK7282862.1"/>
    <property type="molecule type" value="Genomic_DNA"/>
</dbReference>
<name>A0AAN9IMN6_CROPI</name>
<reference evidence="1 2" key="1">
    <citation type="submission" date="2024-01" db="EMBL/GenBank/DDBJ databases">
        <title>The genomes of 5 underutilized Papilionoideae crops provide insights into root nodulation and disease resistanc.</title>
        <authorList>
            <person name="Yuan L."/>
        </authorList>
    </citation>
    <scope>NUCLEOTIDE SEQUENCE [LARGE SCALE GENOMIC DNA]</scope>
    <source>
        <strain evidence="1">ZHUSHIDOU_FW_LH</strain>
        <tissue evidence="1">Leaf</tissue>
    </source>
</reference>
<evidence type="ECO:0000313" key="2">
    <source>
        <dbReference type="Proteomes" id="UP001372338"/>
    </source>
</evidence>
<dbReference type="AlphaFoldDB" id="A0AAN9IMN6"/>